<dbReference type="PANTHER" id="PTHR34039">
    <property type="entry name" value="UPF0102 PROTEIN YRAN"/>
    <property type="match status" value="1"/>
</dbReference>
<protein>
    <recommendedName>
        <fullName evidence="2">UPF0102 protein Oweho_2768</fullName>
    </recommendedName>
</protein>
<evidence type="ECO:0000313" key="3">
    <source>
        <dbReference type="EMBL" id="AEV33730.1"/>
    </source>
</evidence>
<dbReference type="InterPro" id="IPR011335">
    <property type="entry name" value="Restrct_endonuc-II-like"/>
</dbReference>
<dbReference type="InterPro" id="IPR003509">
    <property type="entry name" value="UPF0102_YraN-like"/>
</dbReference>
<name>G8R064_OWEHD</name>
<proteinExistence type="inferred from homology"/>
<gene>
    <name evidence="3" type="ordered locus">Oweho_2768</name>
</gene>
<dbReference type="Pfam" id="PF02021">
    <property type="entry name" value="UPF0102"/>
    <property type="match status" value="1"/>
</dbReference>
<dbReference type="HOGENOM" id="CLU_115353_2_1_10"/>
<dbReference type="RefSeq" id="WP_014203079.1">
    <property type="nucleotide sequence ID" value="NC_016599.1"/>
</dbReference>
<reference evidence="3 4" key="1">
    <citation type="journal article" date="2012" name="Stand. Genomic Sci.">
        <title>Genome sequence of the orange-pigmented seawater bacterium Owenweeksia hongkongensis type strain (UST20020801(T)).</title>
        <authorList>
            <person name="Riedel T."/>
            <person name="Held B."/>
            <person name="Nolan M."/>
            <person name="Lucas S."/>
            <person name="Lapidus A."/>
            <person name="Tice H."/>
            <person name="Del Rio T.G."/>
            <person name="Cheng J.F."/>
            <person name="Han C."/>
            <person name="Tapia R."/>
            <person name="Goodwin L.A."/>
            <person name="Pitluck S."/>
            <person name="Liolios K."/>
            <person name="Mavromatis K."/>
            <person name="Pagani I."/>
            <person name="Ivanova N."/>
            <person name="Mikhailova N."/>
            <person name="Pati A."/>
            <person name="Chen A."/>
            <person name="Palaniappan K."/>
            <person name="Rohde M."/>
            <person name="Tindall B.J."/>
            <person name="Detter J.C."/>
            <person name="Goker M."/>
            <person name="Woyke T."/>
            <person name="Bristow J."/>
            <person name="Eisen J.A."/>
            <person name="Markowitz V."/>
            <person name="Hugenholtz P."/>
            <person name="Klenk H.P."/>
            <person name="Kyrpides N.C."/>
        </authorList>
    </citation>
    <scope>NUCLEOTIDE SEQUENCE</scope>
    <source>
        <strain evidence="4">DSM 17368 / JCM 12287 / NRRL B-23963</strain>
    </source>
</reference>
<dbReference type="CDD" id="cd20736">
    <property type="entry name" value="PoNe_Nuclease"/>
    <property type="match status" value="1"/>
</dbReference>
<dbReference type="Gene3D" id="3.40.1350.10">
    <property type="match status" value="1"/>
</dbReference>
<dbReference type="NCBIfam" id="NF009150">
    <property type="entry name" value="PRK12497.1-3"/>
    <property type="match status" value="1"/>
</dbReference>
<dbReference type="KEGG" id="oho:Oweho_2768"/>
<dbReference type="STRING" id="926562.Oweho_2768"/>
<keyword evidence="3" id="KW-0378">Hydrolase</keyword>
<keyword evidence="4" id="KW-1185">Reference proteome</keyword>
<dbReference type="OrthoDB" id="9802516at2"/>
<dbReference type="SUPFAM" id="SSF52980">
    <property type="entry name" value="Restriction endonuclease-like"/>
    <property type="match status" value="1"/>
</dbReference>
<accession>G8R064</accession>
<evidence type="ECO:0000256" key="2">
    <source>
        <dbReference type="HAMAP-Rule" id="MF_00048"/>
    </source>
</evidence>
<dbReference type="InterPro" id="IPR011856">
    <property type="entry name" value="tRNA_endonuc-like_dom_sf"/>
</dbReference>
<evidence type="ECO:0000313" key="4">
    <source>
        <dbReference type="Proteomes" id="UP000005631"/>
    </source>
</evidence>
<dbReference type="GO" id="GO:0004519">
    <property type="term" value="F:endonuclease activity"/>
    <property type="evidence" value="ECO:0007669"/>
    <property type="project" value="UniProtKB-KW"/>
</dbReference>
<dbReference type="Proteomes" id="UP000005631">
    <property type="component" value="Chromosome"/>
</dbReference>
<organism evidence="3 4">
    <name type="scientific">Owenweeksia hongkongensis (strain DSM 17368 / CIP 108786 / JCM 12287 / NRRL B-23963 / UST20020801)</name>
    <dbReference type="NCBI Taxonomy" id="926562"/>
    <lineage>
        <taxon>Bacteria</taxon>
        <taxon>Pseudomonadati</taxon>
        <taxon>Bacteroidota</taxon>
        <taxon>Flavobacteriia</taxon>
        <taxon>Flavobacteriales</taxon>
        <taxon>Owenweeksiaceae</taxon>
        <taxon>Owenweeksia</taxon>
    </lineage>
</organism>
<evidence type="ECO:0000256" key="1">
    <source>
        <dbReference type="ARBA" id="ARBA00006738"/>
    </source>
</evidence>
<dbReference type="PANTHER" id="PTHR34039:SF1">
    <property type="entry name" value="UPF0102 PROTEIN YRAN"/>
    <property type="match status" value="1"/>
</dbReference>
<comment type="similarity">
    <text evidence="1 2">Belongs to the UPF0102 family.</text>
</comment>
<keyword evidence="3" id="KW-0540">Nuclease</keyword>
<dbReference type="HAMAP" id="MF_00048">
    <property type="entry name" value="UPF0102"/>
    <property type="match status" value="1"/>
</dbReference>
<dbReference type="EMBL" id="CP003156">
    <property type="protein sequence ID" value="AEV33730.1"/>
    <property type="molecule type" value="Genomic_DNA"/>
</dbReference>
<dbReference type="GO" id="GO:0003676">
    <property type="term" value="F:nucleic acid binding"/>
    <property type="evidence" value="ECO:0007669"/>
    <property type="project" value="InterPro"/>
</dbReference>
<dbReference type="AlphaFoldDB" id="G8R064"/>
<keyword evidence="3" id="KW-0255">Endonuclease</keyword>
<sequence length="117" mass="13723">MADHNELGARGEDEAVNFLIKKGYRIKERNWRFVKAEIDIIAENDEWIVMVEVKTRSNDAFGSPEEFVSKAKQKHLIRAANRYLELFPTNKDTRFDIISIVIEPKFLLEHIPEAFYP</sequence>
<dbReference type="eggNOG" id="COG0792">
    <property type="taxonomic scope" value="Bacteria"/>
</dbReference>